<dbReference type="AlphaFoldDB" id="A0A1H3SYC6"/>
<dbReference type="Pfam" id="PF00258">
    <property type="entry name" value="Flavodoxin_1"/>
    <property type="match status" value="1"/>
</dbReference>
<evidence type="ECO:0000256" key="1">
    <source>
        <dbReference type="ARBA" id="ARBA00008791"/>
    </source>
</evidence>
<dbReference type="SUPFAM" id="SSF52402">
    <property type="entry name" value="Adenine nucleotide alpha hydrolases-like"/>
    <property type="match status" value="1"/>
</dbReference>
<dbReference type="STRING" id="381665.SAMN05216554_3794"/>
<dbReference type="SUPFAM" id="SSF52218">
    <property type="entry name" value="Flavoproteins"/>
    <property type="match status" value="1"/>
</dbReference>
<dbReference type="GO" id="GO:0009055">
    <property type="term" value="F:electron transfer activity"/>
    <property type="evidence" value="ECO:0007669"/>
    <property type="project" value="InterPro"/>
</dbReference>
<dbReference type="EMBL" id="FNPZ01000004">
    <property type="protein sequence ID" value="SDZ42638.1"/>
    <property type="molecule type" value="Genomic_DNA"/>
</dbReference>
<gene>
    <name evidence="3" type="ORF">SAMN05216554_3794</name>
</gene>
<name>A0A1H3SYC6_9MICO</name>
<feature type="domain" description="Flavodoxin-like" evidence="2">
    <location>
        <begin position="3"/>
        <end position="170"/>
    </location>
</feature>
<dbReference type="PROSITE" id="PS00201">
    <property type="entry name" value="FLAVODOXIN"/>
    <property type="match status" value="1"/>
</dbReference>
<comment type="similarity">
    <text evidence="1">Belongs to the universal stress protein A family.</text>
</comment>
<dbReference type="PRINTS" id="PR01438">
    <property type="entry name" value="UNVRSLSTRESS"/>
</dbReference>
<dbReference type="GO" id="GO:0010181">
    <property type="term" value="F:FMN binding"/>
    <property type="evidence" value="ECO:0007669"/>
    <property type="project" value="InterPro"/>
</dbReference>
<keyword evidence="4" id="KW-1185">Reference proteome</keyword>
<dbReference type="PANTHER" id="PTHR46268:SF6">
    <property type="entry name" value="UNIVERSAL STRESS PROTEIN UP12"/>
    <property type="match status" value="1"/>
</dbReference>
<dbReference type="InterPro" id="IPR029039">
    <property type="entry name" value="Flavoprotein-like_sf"/>
</dbReference>
<dbReference type="Gene3D" id="3.40.50.620">
    <property type="entry name" value="HUPs"/>
    <property type="match status" value="1"/>
</dbReference>
<dbReference type="Proteomes" id="UP000198891">
    <property type="component" value="Unassembled WGS sequence"/>
</dbReference>
<dbReference type="InterPro" id="IPR006016">
    <property type="entry name" value="UspA"/>
</dbReference>
<dbReference type="InterPro" id="IPR014729">
    <property type="entry name" value="Rossmann-like_a/b/a_fold"/>
</dbReference>
<proteinExistence type="inferred from homology"/>
<evidence type="ECO:0000259" key="2">
    <source>
        <dbReference type="PROSITE" id="PS50902"/>
    </source>
</evidence>
<dbReference type="InterPro" id="IPR008254">
    <property type="entry name" value="Flavodoxin/NO_synth"/>
</dbReference>
<dbReference type="RefSeq" id="WP_175494356.1">
    <property type="nucleotide sequence ID" value="NZ_FNPZ01000004.1"/>
</dbReference>
<accession>A0A1H3SYC6</accession>
<dbReference type="PROSITE" id="PS50902">
    <property type="entry name" value="FLAVODOXIN_LIKE"/>
    <property type="match status" value="1"/>
</dbReference>
<dbReference type="InterPro" id="IPR001226">
    <property type="entry name" value="Flavodoxin_CS"/>
</dbReference>
<dbReference type="Pfam" id="PF00582">
    <property type="entry name" value="Usp"/>
    <property type="match status" value="1"/>
</dbReference>
<dbReference type="InterPro" id="IPR006015">
    <property type="entry name" value="Universal_stress_UspA"/>
</dbReference>
<dbReference type="PANTHER" id="PTHR46268">
    <property type="entry name" value="STRESS RESPONSE PROTEIN NHAX"/>
    <property type="match status" value="1"/>
</dbReference>
<dbReference type="Gene3D" id="3.40.50.360">
    <property type="match status" value="1"/>
</dbReference>
<sequence length="339" mass="36253">MSTLIVYESMFGATHAVAEEIASGIRRRNDVTVVSVHDLDPEQVPEADLIVLGAPTHVHGLSTPVSRENAALVGLDSYSGLQLEHDQNPIGMAEWLERAQLPADAGFAVFDTRIRGPRLLVGSAAHHVASLLHTRGIDLVAPPTSFFVMDNHRLEPGERERASAWGAELGLPQPKPFDAVLDPTPATPASLVVGHDGSAQADDALTTALDLAAALSAPVMIVRAWSIDTAPRGALFHDGYASPFSEVDARVRELLIEETRAIRERHPGVAVEFQGVLGQPAEVLIEVSRRARMLVVGSRGRGGFAALMLGSVSEQCVRHAACPVLVVRPSGRDLDDERS</sequence>
<organism evidence="3 4">
    <name type="scientific">Herbiconiux ginsengi</name>
    <dbReference type="NCBI Taxonomy" id="381665"/>
    <lineage>
        <taxon>Bacteria</taxon>
        <taxon>Bacillati</taxon>
        <taxon>Actinomycetota</taxon>
        <taxon>Actinomycetes</taxon>
        <taxon>Micrococcales</taxon>
        <taxon>Microbacteriaceae</taxon>
        <taxon>Herbiconiux</taxon>
    </lineage>
</organism>
<evidence type="ECO:0000313" key="3">
    <source>
        <dbReference type="EMBL" id="SDZ42638.1"/>
    </source>
</evidence>
<reference evidence="3 4" key="1">
    <citation type="submission" date="2016-10" db="EMBL/GenBank/DDBJ databases">
        <authorList>
            <person name="de Groot N.N."/>
        </authorList>
    </citation>
    <scope>NUCLEOTIDE SEQUENCE [LARGE SCALE GENOMIC DNA]</scope>
    <source>
        <strain evidence="3 4">CGMCC 4.3491</strain>
    </source>
</reference>
<protein>
    <submittedName>
        <fullName evidence="3">Nucleotide-binding universal stress protein, UspA family</fullName>
    </submittedName>
</protein>
<evidence type="ECO:0000313" key="4">
    <source>
        <dbReference type="Proteomes" id="UP000198891"/>
    </source>
</evidence>